<dbReference type="AlphaFoldDB" id="A0ABD2ZC77"/>
<feature type="domain" description="Retrovirus-related Pol polyprotein from transposon TNT 1-94-like beta-barrel" evidence="1">
    <location>
        <begin position="70"/>
        <end position="120"/>
    </location>
</feature>
<dbReference type="Pfam" id="PF22936">
    <property type="entry name" value="Pol_BBD"/>
    <property type="match status" value="1"/>
</dbReference>
<organism evidence="2 3">
    <name type="scientific">Cinchona calisaya</name>
    <dbReference type="NCBI Taxonomy" id="153742"/>
    <lineage>
        <taxon>Eukaryota</taxon>
        <taxon>Viridiplantae</taxon>
        <taxon>Streptophyta</taxon>
        <taxon>Embryophyta</taxon>
        <taxon>Tracheophyta</taxon>
        <taxon>Spermatophyta</taxon>
        <taxon>Magnoliopsida</taxon>
        <taxon>eudicotyledons</taxon>
        <taxon>Gunneridae</taxon>
        <taxon>Pentapetalae</taxon>
        <taxon>asterids</taxon>
        <taxon>lamiids</taxon>
        <taxon>Gentianales</taxon>
        <taxon>Rubiaceae</taxon>
        <taxon>Cinchonoideae</taxon>
        <taxon>Cinchoneae</taxon>
        <taxon>Cinchona</taxon>
    </lineage>
</organism>
<protein>
    <recommendedName>
        <fullName evidence="1">Retrovirus-related Pol polyprotein from transposon TNT 1-94-like beta-barrel domain-containing protein</fullName>
    </recommendedName>
</protein>
<dbReference type="Proteomes" id="UP001630127">
    <property type="component" value="Unassembled WGS sequence"/>
</dbReference>
<evidence type="ECO:0000259" key="1">
    <source>
        <dbReference type="Pfam" id="PF22936"/>
    </source>
</evidence>
<accession>A0ABD2ZC77</accession>
<dbReference type="InterPro" id="IPR054722">
    <property type="entry name" value="PolX-like_BBD"/>
</dbReference>
<dbReference type="EMBL" id="JBJUIK010000010">
    <property type="protein sequence ID" value="KAL3516694.1"/>
    <property type="molecule type" value="Genomic_DNA"/>
</dbReference>
<proteinExistence type="predicted"/>
<evidence type="ECO:0000313" key="2">
    <source>
        <dbReference type="EMBL" id="KAL3516694.1"/>
    </source>
</evidence>
<gene>
    <name evidence="2" type="ORF">ACH5RR_023596</name>
</gene>
<keyword evidence="3" id="KW-1185">Reference proteome</keyword>
<name>A0ABD2ZC77_9GENT</name>
<comment type="caution">
    <text evidence="2">The sequence shown here is derived from an EMBL/GenBank/DDBJ whole genome shotgun (WGS) entry which is preliminary data.</text>
</comment>
<reference evidence="2 3" key="1">
    <citation type="submission" date="2024-11" db="EMBL/GenBank/DDBJ databases">
        <title>A near-complete genome assembly of Cinchona calisaya.</title>
        <authorList>
            <person name="Lian D.C."/>
            <person name="Zhao X.W."/>
            <person name="Wei L."/>
        </authorList>
    </citation>
    <scope>NUCLEOTIDE SEQUENCE [LARGE SCALE GENOMIC DNA]</scope>
    <source>
        <tissue evidence="2">Nenye</tissue>
    </source>
</reference>
<sequence>MRQCQAAMTTTVNEWDVHASFSILKHDAAEIDSDRIHIQELETQVSCVATEEKIALFENKANQVDFCKVWIVDSGASNHMTGDKEKLHITTEYKSGRVVVTADNTMLPIKHIGDTVIMPCVNSQLIQL</sequence>
<evidence type="ECO:0000313" key="3">
    <source>
        <dbReference type="Proteomes" id="UP001630127"/>
    </source>
</evidence>